<proteinExistence type="inferred from homology"/>
<dbReference type="Pfam" id="PF23023">
    <property type="entry name" value="Anti-Pycsar_Apyc1"/>
    <property type="match status" value="1"/>
</dbReference>
<dbReference type="PANTHER" id="PTHR46018">
    <property type="entry name" value="ZINC PHOSPHODIESTERASE ELAC PROTEIN 1"/>
    <property type="match status" value="1"/>
</dbReference>
<evidence type="ECO:0000256" key="3">
    <source>
        <dbReference type="ARBA" id="ARBA00022722"/>
    </source>
</evidence>
<keyword evidence="10" id="KW-1185">Reference proteome</keyword>
<keyword evidence="6 8" id="KW-0378">Hydrolase</keyword>
<feature type="binding site" evidence="8">
    <location>
        <position position="64"/>
    </location>
    <ligand>
        <name>Zn(2+)</name>
        <dbReference type="ChEBI" id="CHEBI:29105"/>
        <label>2</label>
        <note>catalytic</note>
    </ligand>
</feature>
<gene>
    <name evidence="8" type="primary">rnz</name>
    <name evidence="9" type="ORF">K5I29_02695</name>
</gene>
<feature type="binding site" evidence="8">
    <location>
        <position position="62"/>
    </location>
    <ligand>
        <name>Zn(2+)</name>
        <dbReference type="ChEBI" id="CHEBI:29105"/>
        <label>1</label>
        <note>catalytic</note>
    </ligand>
</feature>
<feature type="binding site" evidence="8">
    <location>
        <position position="267"/>
    </location>
    <ligand>
        <name>Zn(2+)</name>
        <dbReference type="ChEBI" id="CHEBI:29105"/>
        <label>2</label>
        <note>catalytic</note>
    </ligand>
</feature>
<accession>A0ABY6M084</accession>
<comment type="catalytic activity">
    <reaction evidence="8">
        <text>Endonucleolytic cleavage of RNA, removing extra 3' nucleotides from tRNA precursor, generating 3' termini of tRNAs. A 3'-hydroxy group is left at the tRNA terminus and a 5'-phosphoryl group is left at the trailer molecule.</text>
        <dbReference type="EC" id="3.1.26.11"/>
    </reaction>
</comment>
<dbReference type="SUPFAM" id="SSF56281">
    <property type="entry name" value="Metallo-hydrolase/oxidoreductase"/>
    <property type="match status" value="1"/>
</dbReference>
<sequence length="300" mass="34074">MKLHILGCTAATPRTLANPTAQVLETKRHMFLIDCGEGTQVQLRRQKLRFARINHIFISHLHGDHFFGLIGLISTFMLLGRTEDLHIFGPKGIKEIILLQLKLGNSYTAYKLYFHELESKETEVLFEDDRIKISTIPLAHRIYTNGFLFQEKETEYKLNIPVLEDLKIPVVYYPKLKQGGDIVVDDLIYRNADLTFGPLPQKSYAFCSDTKYYEAIVPIIANCTALYHESTFLEKDAALAAKTGHSTAKEAAKIAQLANAKQLILGHFSSRYNNTDWFKQEAITIFPAVTIAYDGLTIEF</sequence>
<evidence type="ECO:0000256" key="4">
    <source>
        <dbReference type="ARBA" id="ARBA00022723"/>
    </source>
</evidence>
<feature type="binding site" evidence="8">
    <location>
        <position position="60"/>
    </location>
    <ligand>
        <name>Zn(2+)</name>
        <dbReference type="ChEBI" id="CHEBI:29105"/>
        <label>1</label>
        <note>catalytic</note>
    </ligand>
</feature>
<dbReference type="Proteomes" id="UP001163328">
    <property type="component" value="Chromosome"/>
</dbReference>
<keyword evidence="7 8" id="KW-0862">Zinc</keyword>
<reference evidence="9" key="1">
    <citation type="submission" date="2021-08" db="EMBL/GenBank/DDBJ databases">
        <title>Flavobacterium sp. strain CC-SYL302.</title>
        <authorList>
            <person name="Lin S.-Y."/>
            <person name="Lee T.-H."/>
            <person name="Young C.-C."/>
        </authorList>
    </citation>
    <scope>NUCLEOTIDE SEQUENCE</scope>
    <source>
        <strain evidence="9">CC-SYL302</strain>
    </source>
</reference>
<keyword evidence="3 8" id="KW-0540">Nuclease</keyword>
<keyword evidence="2 8" id="KW-0819">tRNA processing</keyword>
<dbReference type="CDD" id="cd07717">
    <property type="entry name" value="RNaseZ_ZiPD-like_MBL-fold"/>
    <property type="match status" value="1"/>
</dbReference>
<feature type="active site" description="Proton acceptor" evidence="8">
    <location>
        <position position="64"/>
    </location>
</feature>
<comment type="similarity">
    <text evidence="8">Belongs to the RNase Z family.</text>
</comment>
<keyword evidence="4 8" id="KW-0479">Metal-binding</keyword>
<evidence type="ECO:0000256" key="2">
    <source>
        <dbReference type="ARBA" id="ARBA00022694"/>
    </source>
</evidence>
<dbReference type="NCBIfam" id="NF000801">
    <property type="entry name" value="PRK00055.1-3"/>
    <property type="match status" value="1"/>
</dbReference>
<dbReference type="EC" id="3.1.26.11" evidence="8"/>
<dbReference type="HAMAP" id="MF_01818">
    <property type="entry name" value="RNase_Z_BN"/>
    <property type="match status" value="1"/>
</dbReference>
<feature type="binding site" evidence="8">
    <location>
        <position position="140"/>
    </location>
    <ligand>
        <name>Zn(2+)</name>
        <dbReference type="ChEBI" id="CHEBI:29105"/>
        <label>1</label>
        <note>catalytic</note>
    </ligand>
</feature>
<dbReference type="EMBL" id="CP081495">
    <property type="protein sequence ID" value="UYW01846.1"/>
    <property type="molecule type" value="Genomic_DNA"/>
</dbReference>
<comment type="subunit">
    <text evidence="1 8">Homodimer.</text>
</comment>
<dbReference type="Gene3D" id="3.60.15.10">
    <property type="entry name" value="Ribonuclease Z/Hydroxyacylglutathione hydrolase-like"/>
    <property type="match status" value="1"/>
</dbReference>
<evidence type="ECO:0000256" key="6">
    <source>
        <dbReference type="ARBA" id="ARBA00022801"/>
    </source>
</evidence>
<feature type="binding site" evidence="8">
    <location>
        <position position="209"/>
    </location>
    <ligand>
        <name>Zn(2+)</name>
        <dbReference type="ChEBI" id="CHEBI:29105"/>
        <label>1</label>
        <note>catalytic</note>
    </ligand>
</feature>
<evidence type="ECO:0000256" key="5">
    <source>
        <dbReference type="ARBA" id="ARBA00022759"/>
    </source>
</evidence>
<evidence type="ECO:0000313" key="10">
    <source>
        <dbReference type="Proteomes" id="UP001163328"/>
    </source>
</evidence>
<comment type="function">
    <text evidence="8">Zinc phosphodiesterase, which displays some tRNA 3'-processing endonuclease activity. Probably involved in tRNA maturation, by removing a 3'-trailer from precursor tRNA.</text>
</comment>
<evidence type="ECO:0000256" key="7">
    <source>
        <dbReference type="ARBA" id="ARBA00022833"/>
    </source>
</evidence>
<comment type="cofactor">
    <cofactor evidence="8">
        <name>Zn(2+)</name>
        <dbReference type="ChEBI" id="CHEBI:29105"/>
    </cofactor>
    <text evidence="8">Binds 2 Zn(2+) ions.</text>
</comment>
<name>A0ABY6M084_9FLAO</name>
<dbReference type="GO" id="GO:0042781">
    <property type="term" value="F:3'-tRNA processing endoribonuclease activity"/>
    <property type="evidence" value="ECO:0007669"/>
    <property type="project" value="UniProtKB-EC"/>
</dbReference>
<dbReference type="InterPro" id="IPR013471">
    <property type="entry name" value="RNase_Z/BN"/>
</dbReference>
<dbReference type="PANTHER" id="PTHR46018:SF2">
    <property type="entry name" value="ZINC PHOSPHODIESTERASE ELAC PROTEIN 1"/>
    <property type="match status" value="1"/>
</dbReference>
<dbReference type="RefSeq" id="WP_264434320.1">
    <property type="nucleotide sequence ID" value="NZ_CP081495.1"/>
</dbReference>
<evidence type="ECO:0000256" key="8">
    <source>
        <dbReference type="HAMAP-Rule" id="MF_01818"/>
    </source>
</evidence>
<feature type="binding site" evidence="8">
    <location>
        <position position="209"/>
    </location>
    <ligand>
        <name>Zn(2+)</name>
        <dbReference type="ChEBI" id="CHEBI:29105"/>
        <label>2</label>
        <note>catalytic</note>
    </ligand>
</feature>
<dbReference type="NCBIfam" id="TIGR02651">
    <property type="entry name" value="RNase_Z"/>
    <property type="match status" value="1"/>
</dbReference>
<keyword evidence="5 8" id="KW-0255">Endonuclease</keyword>
<evidence type="ECO:0000313" key="9">
    <source>
        <dbReference type="EMBL" id="UYW01846.1"/>
    </source>
</evidence>
<feature type="binding site" evidence="8">
    <location>
        <position position="65"/>
    </location>
    <ligand>
        <name>Zn(2+)</name>
        <dbReference type="ChEBI" id="CHEBI:29105"/>
        <label>2</label>
        <note>catalytic</note>
    </ligand>
</feature>
<dbReference type="InterPro" id="IPR036866">
    <property type="entry name" value="RibonucZ/Hydroxyglut_hydro"/>
</dbReference>
<protein>
    <recommendedName>
        <fullName evidence="8">Ribonuclease Z</fullName>
        <shortName evidence="8">RNase Z</shortName>
        <ecNumber evidence="8">3.1.26.11</ecNumber>
    </recommendedName>
    <alternativeName>
        <fullName evidence="8">tRNA 3 endonuclease</fullName>
    </alternativeName>
    <alternativeName>
        <fullName evidence="8">tRNase Z</fullName>
    </alternativeName>
</protein>
<evidence type="ECO:0000256" key="1">
    <source>
        <dbReference type="ARBA" id="ARBA00011738"/>
    </source>
</evidence>
<organism evidence="9 10">
    <name type="scientific">Flavobacterium agricola</name>
    <dbReference type="NCBI Taxonomy" id="2870839"/>
    <lineage>
        <taxon>Bacteria</taxon>
        <taxon>Pseudomonadati</taxon>
        <taxon>Bacteroidota</taxon>
        <taxon>Flavobacteriia</taxon>
        <taxon>Flavobacteriales</taxon>
        <taxon>Flavobacteriaceae</taxon>
        <taxon>Flavobacterium</taxon>
    </lineage>
</organism>